<feature type="compositionally biased region" description="Basic and acidic residues" evidence="5">
    <location>
        <begin position="402"/>
        <end position="411"/>
    </location>
</feature>
<dbReference type="PANTHER" id="PTHR44675:SF1">
    <property type="entry name" value="P21-ACTIVATED PROTEIN KINASE-INTERACTING PROTEIN 1"/>
    <property type="match status" value="1"/>
</dbReference>
<keyword evidence="2" id="KW-0677">Repeat</keyword>
<evidence type="ECO:0000313" key="7">
    <source>
        <dbReference type="Proteomes" id="UP000828390"/>
    </source>
</evidence>
<evidence type="ECO:0000313" key="6">
    <source>
        <dbReference type="EMBL" id="KAH3696876.1"/>
    </source>
</evidence>
<dbReference type="InterPro" id="IPR051959">
    <property type="entry name" value="PAK1-Kinase_Regulator"/>
</dbReference>
<feature type="repeat" description="WD" evidence="4">
    <location>
        <begin position="73"/>
        <end position="112"/>
    </location>
</feature>
<dbReference type="InterPro" id="IPR036322">
    <property type="entry name" value="WD40_repeat_dom_sf"/>
</dbReference>
<feature type="compositionally biased region" description="Basic and acidic residues" evidence="5">
    <location>
        <begin position="376"/>
        <end position="394"/>
    </location>
</feature>
<dbReference type="InterPro" id="IPR019775">
    <property type="entry name" value="WD40_repeat_CS"/>
</dbReference>
<evidence type="ECO:0008006" key="8">
    <source>
        <dbReference type="Google" id="ProtNLM"/>
    </source>
</evidence>
<proteinExistence type="predicted"/>
<feature type="repeat" description="WD" evidence="4">
    <location>
        <begin position="113"/>
        <end position="154"/>
    </location>
</feature>
<gene>
    <name evidence="6" type="ORF">DPMN_084356</name>
</gene>
<feature type="compositionally biased region" description="Polar residues" evidence="5">
    <location>
        <begin position="304"/>
        <end position="319"/>
    </location>
</feature>
<dbReference type="PANTHER" id="PTHR44675">
    <property type="entry name" value="PAK1 INTERACTING PROTEIN 1"/>
    <property type="match status" value="1"/>
</dbReference>
<evidence type="ECO:0000256" key="5">
    <source>
        <dbReference type="SAM" id="MobiDB-lite"/>
    </source>
</evidence>
<dbReference type="Proteomes" id="UP000828390">
    <property type="component" value="Unassembled WGS sequence"/>
</dbReference>
<dbReference type="Pfam" id="PF00400">
    <property type="entry name" value="WD40"/>
    <property type="match status" value="3"/>
</dbReference>
<feature type="compositionally biased region" description="Basic residues" evidence="5">
    <location>
        <begin position="325"/>
        <end position="335"/>
    </location>
</feature>
<name>A0A9D4BBY4_DREPO</name>
<dbReference type="SMART" id="SM00320">
    <property type="entry name" value="WD40"/>
    <property type="match status" value="5"/>
</dbReference>
<comment type="caution">
    <text evidence="6">The sequence shown here is derived from an EMBL/GenBank/DDBJ whole genome shotgun (WGS) entry which is preliminary data.</text>
</comment>
<evidence type="ECO:0000256" key="2">
    <source>
        <dbReference type="ARBA" id="ARBA00022737"/>
    </source>
</evidence>
<dbReference type="PROSITE" id="PS00678">
    <property type="entry name" value="WD_REPEATS_1"/>
    <property type="match status" value="1"/>
</dbReference>
<sequence length="427" mass="47364">MEIVVGTYDDVVLGYRVVNVAEDVQIEASFTDNCHSGCVKCIAASEKGILATGSTDETIRLLNLRKMRELGSLVHHNGSVTSLQFHRGFLFSTSDDGTLCLWRAFTWECMRTFKGHKSEVNCVSVHPSGKLALTVGKDKTLHTWNLITGRSAYISNIRKSAELVCWSPNGDYYVIVINNEIDVYSVETAEVCSTIKASSRVNCLEFIKDDVLCYGGEGGDLCFHDISTNMPLHTCETKTTRIKGLCVWKHTENEKNETQIAVASSDGMIKLYRADVHEKITTNLLTEKSTGFRITCMAMFSSTPHSQEQSSNFYDSISDTNKEKTSKKKKRKAKKANTSGVVEDNVTEVTDIVKSDKHENTGMSEESPKKAKRKAGKSEGKESSQKKVKLESKPENSSPKVVSKESLVKVTDKKKKKKANKKAKIAS</sequence>
<keyword evidence="1 4" id="KW-0853">WD repeat</keyword>
<organism evidence="6 7">
    <name type="scientific">Dreissena polymorpha</name>
    <name type="common">Zebra mussel</name>
    <name type="synonym">Mytilus polymorpha</name>
    <dbReference type="NCBI Taxonomy" id="45954"/>
    <lineage>
        <taxon>Eukaryota</taxon>
        <taxon>Metazoa</taxon>
        <taxon>Spiralia</taxon>
        <taxon>Lophotrochozoa</taxon>
        <taxon>Mollusca</taxon>
        <taxon>Bivalvia</taxon>
        <taxon>Autobranchia</taxon>
        <taxon>Heteroconchia</taxon>
        <taxon>Euheterodonta</taxon>
        <taxon>Imparidentia</taxon>
        <taxon>Neoheterodontei</taxon>
        <taxon>Myida</taxon>
        <taxon>Dreissenoidea</taxon>
        <taxon>Dreissenidae</taxon>
        <taxon>Dreissena</taxon>
    </lineage>
</organism>
<dbReference type="Gene3D" id="2.130.10.10">
    <property type="entry name" value="YVTN repeat-like/Quinoprotein amine dehydrogenase"/>
    <property type="match status" value="3"/>
</dbReference>
<dbReference type="PROSITE" id="PS50294">
    <property type="entry name" value="WD_REPEATS_REGION"/>
    <property type="match status" value="1"/>
</dbReference>
<evidence type="ECO:0000256" key="4">
    <source>
        <dbReference type="PROSITE-ProRule" id="PRU00221"/>
    </source>
</evidence>
<feature type="region of interest" description="Disordered" evidence="5">
    <location>
        <begin position="304"/>
        <end position="427"/>
    </location>
</feature>
<keyword evidence="7" id="KW-1185">Reference proteome</keyword>
<protein>
    <recommendedName>
        <fullName evidence="8">P21-activated protein kinase-interacting protein 1-like</fullName>
    </recommendedName>
</protein>
<reference evidence="6" key="1">
    <citation type="journal article" date="2019" name="bioRxiv">
        <title>The Genome of the Zebra Mussel, Dreissena polymorpha: A Resource for Invasive Species Research.</title>
        <authorList>
            <person name="McCartney M.A."/>
            <person name="Auch B."/>
            <person name="Kono T."/>
            <person name="Mallez S."/>
            <person name="Zhang Y."/>
            <person name="Obille A."/>
            <person name="Becker A."/>
            <person name="Abrahante J.E."/>
            <person name="Garbe J."/>
            <person name="Badalamenti J.P."/>
            <person name="Herman A."/>
            <person name="Mangelson H."/>
            <person name="Liachko I."/>
            <person name="Sullivan S."/>
            <person name="Sone E.D."/>
            <person name="Koren S."/>
            <person name="Silverstein K.A.T."/>
            <person name="Beckman K.B."/>
            <person name="Gohl D.M."/>
        </authorList>
    </citation>
    <scope>NUCLEOTIDE SEQUENCE</scope>
    <source>
        <strain evidence="6">Duluth1</strain>
        <tissue evidence="6">Whole animal</tissue>
    </source>
</reference>
<dbReference type="InterPro" id="IPR015943">
    <property type="entry name" value="WD40/YVTN_repeat-like_dom_sf"/>
</dbReference>
<dbReference type="InterPro" id="IPR001680">
    <property type="entry name" value="WD40_rpt"/>
</dbReference>
<feature type="compositionally biased region" description="Basic residues" evidence="5">
    <location>
        <begin position="412"/>
        <end position="427"/>
    </location>
</feature>
<reference evidence="6" key="2">
    <citation type="submission" date="2020-11" db="EMBL/GenBank/DDBJ databases">
        <authorList>
            <person name="McCartney M.A."/>
            <person name="Auch B."/>
            <person name="Kono T."/>
            <person name="Mallez S."/>
            <person name="Becker A."/>
            <person name="Gohl D.M."/>
            <person name="Silverstein K.A.T."/>
            <person name="Koren S."/>
            <person name="Bechman K.B."/>
            <person name="Herman A."/>
            <person name="Abrahante J.E."/>
            <person name="Garbe J."/>
        </authorList>
    </citation>
    <scope>NUCLEOTIDE SEQUENCE</scope>
    <source>
        <strain evidence="6">Duluth1</strain>
        <tissue evidence="6">Whole animal</tissue>
    </source>
</reference>
<dbReference type="EMBL" id="JAIWYP010000016">
    <property type="protein sequence ID" value="KAH3696876.1"/>
    <property type="molecule type" value="Genomic_DNA"/>
</dbReference>
<feature type="compositionally biased region" description="Basic and acidic residues" evidence="5">
    <location>
        <begin position="351"/>
        <end position="360"/>
    </location>
</feature>
<comment type="function">
    <text evidence="3">Negatively regulates the PAK1 kinase. PAK1 is a member of the PAK kinase family, which has been shown to play a positive role in the regulation of signaling pathways involving MAPK8 and RELA. PAK1 exists as an inactive homodimer, which is activated by binding of small GTPases such as CDC42 to an N-terminal regulatory domain. PAK1IP1 also binds to the N-terminus of PAK1, and inhibits the specific activation of PAK1 by CDC42. May be involved in ribosomal large subunit assembly.</text>
</comment>
<dbReference type="AlphaFoldDB" id="A0A9D4BBY4"/>
<dbReference type="PROSITE" id="PS50082">
    <property type="entry name" value="WD_REPEATS_2"/>
    <property type="match status" value="2"/>
</dbReference>
<evidence type="ECO:0000256" key="3">
    <source>
        <dbReference type="ARBA" id="ARBA00045213"/>
    </source>
</evidence>
<dbReference type="SUPFAM" id="SSF50978">
    <property type="entry name" value="WD40 repeat-like"/>
    <property type="match status" value="1"/>
</dbReference>
<accession>A0A9D4BBY4</accession>
<evidence type="ECO:0000256" key="1">
    <source>
        <dbReference type="ARBA" id="ARBA00022574"/>
    </source>
</evidence>